<dbReference type="EMBL" id="JAKELL010000004">
    <property type="protein sequence ID" value="KAH8999485.1"/>
    <property type="molecule type" value="Genomic_DNA"/>
</dbReference>
<dbReference type="AlphaFoldDB" id="A0AAD4LNV1"/>
<proteinExistence type="predicted"/>
<name>A0AAD4LNV1_9AGAM</name>
<gene>
    <name evidence="1" type="ORF">EDB92DRAFT_1834424</name>
</gene>
<keyword evidence="2" id="KW-1185">Reference proteome</keyword>
<reference evidence="1" key="1">
    <citation type="submission" date="2022-01" db="EMBL/GenBank/DDBJ databases">
        <title>Comparative genomics reveals a dynamic genome evolution in the ectomycorrhizal milk-cap (Lactarius) mushrooms.</title>
        <authorList>
            <consortium name="DOE Joint Genome Institute"/>
            <person name="Lebreton A."/>
            <person name="Tang N."/>
            <person name="Kuo A."/>
            <person name="LaButti K."/>
            <person name="Drula E."/>
            <person name="Barry K."/>
            <person name="Clum A."/>
            <person name="Lipzen A."/>
            <person name="Mousain D."/>
            <person name="Ng V."/>
            <person name="Wang R."/>
            <person name="Wang X."/>
            <person name="Dai Y."/>
            <person name="Henrissat B."/>
            <person name="Grigoriev I.V."/>
            <person name="Guerin-Laguette A."/>
            <person name="Yu F."/>
            <person name="Martin F.M."/>
        </authorList>
    </citation>
    <scope>NUCLEOTIDE SEQUENCE</scope>
    <source>
        <strain evidence="1">QP</strain>
    </source>
</reference>
<sequence>MRTFTAFDLAHPARPSPTMSPPHSLEWRMVFQPFKAIANRLAHFLSCLRLPNPLGRIRIKLWDFLPAGLGRYRHYRSLAEEQKWWDESARTRAAFFASSDARHGRVRGVSAHGCLSPVPLITSYVPRLLPAYRDHPGRRVDDAASERELTPSVYHKWHRLVYPHEIPPSRREAAKIIRYLSTRDRQEIARIAHLVTDEAAAQKGFFPSPVYQDLWASWLQCKGPDLTIVFE</sequence>
<protein>
    <submittedName>
        <fullName evidence="1">Uncharacterized protein</fullName>
    </submittedName>
</protein>
<evidence type="ECO:0000313" key="1">
    <source>
        <dbReference type="EMBL" id="KAH8999485.1"/>
    </source>
</evidence>
<dbReference type="Proteomes" id="UP001201163">
    <property type="component" value="Unassembled WGS sequence"/>
</dbReference>
<accession>A0AAD4LNV1</accession>
<evidence type="ECO:0000313" key="2">
    <source>
        <dbReference type="Proteomes" id="UP001201163"/>
    </source>
</evidence>
<organism evidence="1 2">
    <name type="scientific">Lactarius akahatsu</name>
    <dbReference type="NCBI Taxonomy" id="416441"/>
    <lineage>
        <taxon>Eukaryota</taxon>
        <taxon>Fungi</taxon>
        <taxon>Dikarya</taxon>
        <taxon>Basidiomycota</taxon>
        <taxon>Agaricomycotina</taxon>
        <taxon>Agaricomycetes</taxon>
        <taxon>Russulales</taxon>
        <taxon>Russulaceae</taxon>
        <taxon>Lactarius</taxon>
    </lineage>
</organism>
<comment type="caution">
    <text evidence="1">The sequence shown here is derived from an EMBL/GenBank/DDBJ whole genome shotgun (WGS) entry which is preliminary data.</text>
</comment>